<dbReference type="EMBL" id="JBHUGZ010000014">
    <property type="protein sequence ID" value="MFD1985219.1"/>
    <property type="molecule type" value="Genomic_DNA"/>
</dbReference>
<evidence type="ECO:0000313" key="1">
    <source>
        <dbReference type="EMBL" id="MFD1985219.1"/>
    </source>
</evidence>
<keyword evidence="2" id="KW-1185">Reference proteome</keyword>
<comment type="caution">
    <text evidence="1">The sequence shown here is derived from an EMBL/GenBank/DDBJ whole genome shotgun (WGS) entry which is preliminary data.</text>
</comment>
<organism evidence="1 2">
    <name type="scientific">Mesorhizobium newzealandense</name>
    <dbReference type="NCBI Taxonomy" id="1300302"/>
    <lineage>
        <taxon>Bacteria</taxon>
        <taxon>Pseudomonadati</taxon>
        <taxon>Pseudomonadota</taxon>
        <taxon>Alphaproteobacteria</taxon>
        <taxon>Hyphomicrobiales</taxon>
        <taxon>Phyllobacteriaceae</taxon>
        <taxon>Mesorhizobium</taxon>
    </lineage>
</organism>
<gene>
    <name evidence="1" type="ORF">ACFSOZ_22030</name>
</gene>
<sequence>MPKQVLLVKRSQSARFKAFVFLHVVAPKALRAFGRHRLGADQFQERIGLLRLSTILTAISRPLWAAAVSSRVSKPCGWTVRLLRGLGSEVP</sequence>
<dbReference type="RefSeq" id="WP_379101468.1">
    <property type="nucleotide sequence ID" value="NZ_JBHUGZ010000014.1"/>
</dbReference>
<evidence type="ECO:0000313" key="2">
    <source>
        <dbReference type="Proteomes" id="UP001597405"/>
    </source>
</evidence>
<accession>A0ABW4UGB1</accession>
<proteinExistence type="predicted"/>
<protein>
    <submittedName>
        <fullName evidence="1">Uncharacterized protein</fullName>
    </submittedName>
</protein>
<reference evidence="2" key="1">
    <citation type="journal article" date="2019" name="Int. J. Syst. Evol. Microbiol.">
        <title>The Global Catalogue of Microorganisms (GCM) 10K type strain sequencing project: providing services to taxonomists for standard genome sequencing and annotation.</title>
        <authorList>
            <consortium name="The Broad Institute Genomics Platform"/>
            <consortium name="The Broad Institute Genome Sequencing Center for Infectious Disease"/>
            <person name="Wu L."/>
            <person name="Ma J."/>
        </authorList>
    </citation>
    <scope>NUCLEOTIDE SEQUENCE [LARGE SCALE GENOMIC DNA]</scope>
    <source>
        <strain evidence="2">CGMCC 1.16225</strain>
    </source>
</reference>
<dbReference type="Proteomes" id="UP001597405">
    <property type="component" value="Unassembled WGS sequence"/>
</dbReference>
<name>A0ABW4UGB1_9HYPH</name>